<dbReference type="Gene3D" id="1.10.8.10">
    <property type="entry name" value="DNA helicase RuvA subunit, C-terminal domain"/>
    <property type="match status" value="1"/>
</dbReference>
<evidence type="ECO:0000313" key="3">
    <source>
        <dbReference type="Proteomes" id="UP000242869"/>
    </source>
</evidence>
<dbReference type="AlphaFoldDB" id="A0A1I5DQC6"/>
<dbReference type="RefSeq" id="WP_091197995.1">
    <property type="nucleotide sequence ID" value="NZ_FOVE01000027.1"/>
</dbReference>
<organism evidence="2 3">
    <name type="scientific">Formivibrio citricus</name>
    <dbReference type="NCBI Taxonomy" id="83765"/>
    <lineage>
        <taxon>Bacteria</taxon>
        <taxon>Pseudomonadati</taxon>
        <taxon>Pseudomonadota</taxon>
        <taxon>Betaproteobacteria</taxon>
        <taxon>Neisseriales</taxon>
        <taxon>Chitinibacteraceae</taxon>
        <taxon>Formivibrio</taxon>
    </lineage>
</organism>
<evidence type="ECO:0000256" key="1">
    <source>
        <dbReference type="SAM" id="SignalP"/>
    </source>
</evidence>
<dbReference type="InterPro" id="IPR036086">
    <property type="entry name" value="ParB/Sulfiredoxin_sf"/>
</dbReference>
<dbReference type="STRING" id="83765.SAMN05660284_02710"/>
<dbReference type="Proteomes" id="UP000242869">
    <property type="component" value="Unassembled WGS sequence"/>
</dbReference>
<keyword evidence="3" id="KW-1185">Reference proteome</keyword>
<dbReference type="OrthoDB" id="323572at2"/>
<dbReference type="CDD" id="cd16390">
    <property type="entry name" value="ParB_N_Srx_like"/>
    <property type="match status" value="1"/>
</dbReference>
<accession>A0A1I5DQC6</accession>
<name>A0A1I5DQC6_9NEIS</name>
<evidence type="ECO:0000313" key="2">
    <source>
        <dbReference type="EMBL" id="SFO01001.1"/>
    </source>
</evidence>
<reference evidence="3" key="1">
    <citation type="submission" date="2016-10" db="EMBL/GenBank/DDBJ databases">
        <authorList>
            <person name="Varghese N."/>
            <person name="Submissions S."/>
        </authorList>
    </citation>
    <scope>NUCLEOTIDE SEQUENCE [LARGE SCALE GENOMIC DNA]</scope>
    <source>
        <strain evidence="3">DSM 6150</strain>
    </source>
</reference>
<proteinExistence type="predicted"/>
<dbReference type="InterPro" id="IPR016932">
    <property type="entry name" value="UCP029669"/>
</dbReference>
<feature type="chain" id="PRO_5017350485" description="ParB-like nuclease" evidence="1">
    <location>
        <begin position="18"/>
        <end position="231"/>
    </location>
</feature>
<dbReference type="SUPFAM" id="SSF110849">
    <property type="entry name" value="ParB/Sulfiredoxin"/>
    <property type="match status" value="1"/>
</dbReference>
<sequence>MRHLLLALLLLSGIALAEESPCTLDTPVGDFCLLPIESLRPTQSAVGELQVTGEVAKIRKQPDLAAWQKKKVIPVVIGPQGNYYLTDRHHTSHGLWKAGERTLVVKIIEHLKKADGFWPEMQARHWVYLFDEHGTAIPPSALPLRLADMRDDPYRSLAGFARNRGYFRGTDAYFMEFEWARYFGRAMDWQPVTRSNLEQALEKTRKLACEPAAHGLPGYDAAACAASRAVQ</sequence>
<feature type="signal peptide" evidence="1">
    <location>
        <begin position="1"/>
        <end position="17"/>
    </location>
</feature>
<keyword evidence="1" id="KW-0732">Signal</keyword>
<dbReference type="InterPro" id="IPR014956">
    <property type="entry name" value="ParBc_2"/>
</dbReference>
<dbReference type="Gene3D" id="3.90.1530.10">
    <property type="entry name" value="Conserved hypothetical protein from pyrococcus furiosus pfu- 392566-001, ParB domain"/>
    <property type="match status" value="1"/>
</dbReference>
<protein>
    <recommendedName>
        <fullName evidence="4">ParB-like nuclease</fullName>
    </recommendedName>
</protein>
<gene>
    <name evidence="2" type="ORF">SAMN05660284_02710</name>
</gene>
<evidence type="ECO:0008006" key="4">
    <source>
        <dbReference type="Google" id="ProtNLM"/>
    </source>
</evidence>
<dbReference type="PIRSF" id="PIRSF029669">
    <property type="entry name" value="UCP029669"/>
    <property type="match status" value="1"/>
</dbReference>
<dbReference type="EMBL" id="FOVE01000027">
    <property type="protein sequence ID" value="SFO01001.1"/>
    <property type="molecule type" value="Genomic_DNA"/>
</dbReference>
<dbReference type="Pfam" id="PF08857">
    <property type="entry name" value="ParBc_2"/>
    <property type="match status" value="1"/>
</dbReference>